<evidence type="ECO:0000313" key="1">
    <source>
        <dbReference type="EMBL" id="KAK7336159.1"/>
    </source>
</evidence>
<accession>A0AAN9LL37</accession>
<gene>
    <name evidence="1" type="ORF">VNO77_16692</name>
</gene>
<dbReference type="AlphaFoldDB" id="A0AAN9LL37"/>
<dbReference type="Proteomes" id="UP001367508">
    <property type="component" value="Unassembled WGS sequence"/>
</dbReference>
<reference evidence="1 2" key="1">
    <citation type="submission" date="2024-01" db="EMBL/GenBank/DDBJ databases">
        <title>The genomes of 5 underutilized Papilionoideae crops provide insights into root nodulation and disease resistanc.</title>
        <authorList>
            <person name="Jiang F."/>
        </authorList>
    </citation>
    <scope>NUCLEOTIDE SEQUENCE [LARGE SCALE GENOMIC DNA]</scope>
    <source>
        <strain evidence="1">LVBAO_FW01</strain>
        <tissue evidence="1">Leaves</tissue>
    </source>
</reference>
<name>A0AAN9LL37_CANGL</name>
<evidence type="ECO:0000313" key="2">
    <source>
        <dbReference type="Proteomes" id="UP001367508"/>
    </source>
</evidence>
<protein>
    <submittedName>
        <fullName evidence="1">Uncharacterized protein</fullName>
    </submittedName>
</protein>
<keyword evidence="2" id="KW-1185">Reference proteome</keyword>
<dbReference type="EMBL" id="JAYMYQ010000004">
    <property type="protein sequence ID" value="KAK7336159.1"/>
    <property type="molecule type" value="Genomic_DNA"/>
</dbReference>
<comment type="caution">
    <text evidence="1">The sequence shown here is derived from an EMBL/GenBank/DDBJ whole genome shotgun (WGS) entry which is preliminary data.</text>
</comment>
<organism evidence="1 2">
    <name type="scientific">Canavalia gladiata</name>
    <name type="common">Sword bean</name>
    <name type="synonym">Dolichos gladiatus</name>
    <dbReference type="NCBI Taxonomy" id="3824"/>
    <lineage>
        <taxon>Eukaryota</taxon>
        <taxon>Viridiplantae</taxon>
        <taxon>Streptophyta</taxon>
        <taxon>Embryophyta</taxon>
        <taxon>Tracheophyta</taxon>
        <taxon>Spermatophyta</taxon>
        <taxon>Magnoliopsida</taxon>
        <taxon>eudicotyledons</taxon>
        <taxon>Gunneridae</taxon>
        <taxon>Pentapetalae</taxon>
        <taxon>rosids</taxon>
        <taxon>fabids</taxon>
        <taxon>Fabales</taxon>
        <taxon>Fabaceae</taxon>
        <taxon>Papilionoideae</taxon>
        <taxon>50 kb inversion clade</taxon>
        <taxon>NPAAA clade</taxon>
        <taxon>indigoferoid/millettioid clade</taxon>
        <taxon>Phaseoleae</taxon>
        <taxon>Canavalia</taxon>
    </lineage>
</organism>
<proteinExistence type="predicted"/>
<sequence>MAFRSLVDCFGGSVELCCPYGWKVDFDLRVAQVCRTSIAGQKDLGRNLEDFFILLSVIVNMLLVRKRMVIALVQ</sequence>